<gene>
    <name evidence="1" type="ORF">PCOR1329_LOCUS62426</name>
</gene>
<organism evidence="1 2">
    <name type="scientific">Prorocentrum cordatum</name>
    <dbReference type="NCBI Taxonomy" id="2364126"/>
    <lineage>
        <taxon>Eukaryota</taxon>
        <taxon>Sar</taxon>
        <taxon>Alveolata</taxon>
        <taxon>Dinophyceae</taxon>
        <taxon>Prorocentrales</taxon>
        <taxon>Prorocentraceae</taxon>
        <taxon>Prorocentrum</taxon>
    </lineage>
</organism>
<sequence length="269" mass="29715">MFCRICAGLLPSMLTSSGGGTLVEERAEREKTRGGARARFSTWLTERCSRDGNDEHEENRMTRDEFMGMLHNNPQLMAMAEDRGLFPAGAGSSQQSESSNREVRVASLDELRAAVEEHPKLKWDERLVDVCNQLGSVIQDDESDGTSQVTFKHKRLTAWLPTRMLTDIRAKVCFPAPLGLTAWLPTVCLSAAGKRGEVRVAPVEELRQAVDAHRDLTWDPGMESLGGRTGVITETEDAGGFSQVKFAESEGGFSQWQLPNSALTELSWT</sequence>
<protein>
    <submittedName>
        <fullName evidence="1">Uncharacterized protein</fullName>
    </submittedName>
</protein>
<name>A0ABN9W1J2_9DINO</name>
<keyword evidence="2" id="KW-1185">Reference proteome</keyword>
<evidence type="ECO:0000313" key="2">
    <source>
        <dbReference type="Proteomes" id="UP001189429"/>
    </source>
</evidence>
<dbReference type="EMBL" id="CAUYUJ010017882">
    <property type="protein sequence ID" value="CAK0878794.1"/>
    <property type="molecule type" value="Genomic_DNA"/>
</dbReference>
<evidence type="ECO:0000313" key="1">
    <source>
        <dbReference type="EMBL" id="CAK0878794.1"/>
    </source>
</evidence>
<reference evidence="1" key="1">
    <citation type="submission" date="2023-10" db="EMBL/GenBank/DDBJ databases">
        <authorList>
            <person name="Chen Y."/>
            <person name="Shah S."/>
            <person name="Dougan E. K."/>
            <person name="Thang M."/>
            <person name="Chan C."/>
        </authorList>
    </citation>
    <scope>NUCLEOTIDE SEQUENCE [LARGE SCALE GENOMIC DNA]</scope>
</reference>
<accession>A0ABN9W1J2</accession>
<proteinExistence type="predicted"/>
<dbReference type="Proteomes" id="UP001189429">
    <property type="component" value="Unassembled WGS sequence"/>
</dbReference>
<comment type="caution">
    <text evidence="1">The sequence shown here is derived from an EMBL/GenBank/DDBJ whole genome shotgun (WGS) entry which is preliminary data.</text>
</comment>